<dbReference type="AlphaFoldDB" id="A0A1Q8Q9I8"/>
<keyword evidence="1" id="KW-1133">Transmembrane helix</keyword>
<feature type="transmembrane region" description="Helical" evidence="1">
    <location>
        <begin position="75"/>
        <end position="99"/>
    </location>
</feature>
<dbReference type="EMBL" id="MSDU01000003">
    <property type="protein sequence ID" value="OLN24008.1"/>
    <property type="molecule type" value="Genomic_DNA"/>
</dbReference>
<feature type="transmembrane region" description="Helical" evidence="1">
    <location>
        <begin position="140"/>
        <end position="161"/>
    </location>
</feature>
<feature type="transmembrane region" description="Helical" evidence="1">
    <location>
        <begin position="43"/>
        <end position="63"/>
    </location>
</feature>
<evidence type="ECO:0000256" key="1">
    <source>
        <dbReference type="SAM" id="Phobius"/>
    </source>
</evidence>
<keyword evidence="1" id="KW-0812">Transmembrane</keyword>
<organism evidence="2 3">
    <name type="scientific">Domibacillus antri</name>
    <dbReference type="NCBI Taxonomy" id="1714264"/>
    <lineage>
        <taxon>Bacteria</taxon>
        <taxon>Bacillati</taxon>
        <taxon>Bacillota</taxon>
        <taxon>Bacilli</taxon>
        <taxon>Bacillales</taxon>
        <taxon>Bacillaceae</taxon>
        <taxon>Domibacillus</taxon>
    </lineage>
</organism>
<accession>A0A1Q8Q9I8</accession>
<proteinExistence type="predicted"/>
<evidence type="ECO:0000313" key="2">
    <source>
        <dbReference type="EMBL" id="OLN24008.1"/>
    </source>
</evidence>
<feature type="transmembrane region" description="Helical" evidence="1">
    <location>
        <begin position="105"/>
        <end position="128"/>
    </location>
</feature>
<dbReference type="Proteomes" id="UP000185568">
    <property type="component" value="Unassembled WGS sequence"/>
</dbReference>
<name>A0A1Q8Q9I8_9BACI</name>
<protein>
    <submittedName>
        <fullName evidence="2">Uncharacterized protein</fullName>
    </submittedName>
</protein>
<feature type="transmembrane region" description="Helical" evidence="1">
    <location>
        <begin position="167"/>
        <end position="189"/>
    </location>
</feature>
<keyword evidence="3" id="KW-1185">Reference proteome</keyword>
<comment type="caution">
    <text evidence="2">The sequence shown here is derived from an EMBL/GenBank/DDBJ whole genome shotgun (WGS) entry which is preliminary data.</text>
</comment>
<keyword evidence="1" id="KW-0472">Membrane</keyword>
<evidence type="ECO:0000313" key="3">
    <source>
        <dbReference type="Proteomes" id="UP000185568"/>
    </source>
</evidence>
<gene>
    <name evidence="2" type="ORF">BTO30_00880</name>
</gene>
<dbReference type="STRING" id="1714264.BTO30_00880"/>
<reference evidence="2 3" key="1">
    <citation type="submission" date="2016-12" db="EMBL/GenBank/DDBJ databases">
        <title>Domibacillus antri genome sequencing.</title>
        <authorList>
            <person name="Verma A."/>
            <person name="Krishnamurthi S."/>
        </authorList>
    </citation>
    <scope>NUCLEOTIDE SEQUENCE [LARGE SCALE GENOMIC DNA]</scope>
    <source>
        <strain evidence="2 3">XD80</strain>
    </source>
</reference>
<feature type="transmembrane region" description="Helical" evidence="1">
    <location>
        <begin position="201"/>
        <end position="219"/>
    </location>
</feature>
<sequence>MKGPPAEAAFFTLYPYVYKIIINTSCANIVKGDKMEFIQIANVTLPIQQPAVIAALFGAWLYTRIQYGKSFSEQISNAAFLFVIVWKGSILLFQFPLVIKAPMSLLYFNGGIYGFWLGLAAAFFYAYVKKMPSSKTAGAWAAIVVLYPLSLSFLSASFTIWDAVQAAGSILFFFVAKEGLERALTLLLFWQLLFLSADGRLFSMESLVYIVVTVYFIFWRKKT</sequence>